<organism evidence="1 2">
    <name type="scientific">Mycena maculata</name>
    <dbReference type="NCBI Taxonomy" id="230809"/>
    <lineage>
        <taxon>Eukaryota</taxon>
        <taxon>Fungi</taxon>
        <taxon>Dikarya</taxon>
        <taxon>Basidiomycota</taxon>
        <taxon>Agaricomycotina</taxon>
        <taxon>Agaricomycetes</taxon>
        <taxon>Agaricomycetidae</taxon>
        <taxon>Agaricales</taxon>
        <taxon>Marasmiineae</taxon>
        <taxon>Mycenaceae</taxon>
        <taxon>Mycena</taxon>
    </lineage>
</organism>
<name>A0AAD7NQQ7_9AGAR</name>
<sequence>MASSPSPTLSRLQSLSFVKALDYKAVADFLHRRTTTPGSTKFRSFCLVCSSGSFLRDNLLVDFVGNGGRQFGQTLGPLATLARQGLDIRIGTTEETYIEHIHQRRATRTTHA</sequence>
<comment type="caution">
    <text evidence="1">The sequence shown here is derived from an EMBL/GenBank/DDBJ whole genome shotgun (WGS) entry which is preliminary data.</text>
</comment>
<accession>A0AAD7NQQ7</accession>
<dbReference type="Proteomes" id="UP001215280">
    <property type="component" value="Unassembled WGS sequence"/>
</dbReference>
<keyword evidence="2" id="KW-1185">Reference proteome</keyword>
<protein>
    <submittedName>
        <fullName evidence="1">Uncharacterized protein</fullName>
    </submittedName>
</protein>
<dbReference type="AlphaFoldDB" id="A0AAD7NQQ7"/>
<proteinExistence type="predicted"/>
<evidence type="ECO:0000313" key="1">
    <source>
        <dbReference type="EMBL" id="KAJ7771075.1"/>
    </source>
</evidence>
<reference evidence="1" key="1">
    <citation type="submission" date="2023-03" db="EMBL/GenBank/DDBJ databases">
        <title>Massive genome expansion in bonnet fungi (Mycena s.s.) driven by repeated elements and novel gene families across ecological guilds.</title>
        <authorList>
            <consortium name="Lawrence Berkeley National Laboratory"/>
            <person name="Harder C.B."/>
            <person name="Miyauchi S."/>
            <person name="Viragh M."/>
            <person name="Kuo A."/>
            <person name="Thoen E."/>
            <person name="Andreopoulos B."/>
            <person name="Lu D."/>
            <person name="Skrede I."/>
            <person name="Drula E."/>
            <person name="Henrissat B."/>
            <person name="Morin E."/>
            <person name="Kohler A."/>
            <person name="Barry K."/>
            <person name="LaButti K."/>
            <person name="Morin E."/>
            <person name="Salamov A."/>
            <person name="Lipzen A."/>
            <person name="Mereny Z."/>
            <person name="Hegedus B."/>
            <person name="Baldrian P."/>
            <person name="Stursova M."/>
            <person name="Weitz H."/>
            <person name="Taylor A."/>
            <person name="Grigoriev I.V."/>
            <person name="Nagy L.G."/>
            <person name="Martin F."/>
            <person name="Kauserud H."/>
        </authorList>
    </citation>
    <scope>NUCLEOTIDE SEQUENCE</scope>
    <source>
        <strain evidence="1">CBHHK188m</strain>
    </source>
</reference>
<evidence type="ECO:0000313" key="2">
    <source>
        <dbReference type="Proteomes" id="UP001215280"/>
    </source>
</evidence>
<dbReference type="EMBL" id="JARJLG010000022">
    <property type="protein sequence ID" value="KAJ7771075.1"/>
    <property type="molecule type" value="Genomic_DNA"/>
</dbReference>
<gene>
    <name evidence="1" type="ORF">DFH07DRAFT_768464</name>
</gene>